<name>A0ABT8U809_9FLAO</name>
<accession>A0ABT8U809</accession>
<dbReference type="EMBL" id="JAULSJ010000054">
    <property type="protein sequence ID" value="MDO3427219.1"/>
    <property type="molecule type" value="Genomic_DNA"/>
</dbReference>
<proteinExistence type="predicted"/>
<evidence type="ECO:0000313" key="1">
    <source>
        <dbReference type="EMBL" id="MDO3427219.1"/>
    </source>
</evidence>
<comment type="caution">
    <text evidence="1">The sequence shown here is derived from an EMBL/GenBank/DDBJ whole genome shotgun (WGS) entry which is preliminary data.</text>
</comment>
<keyword evidence="2" id="KW-1185">Reference proteome</keyword>
<gene>
    <name evidence="1" type="ORF">QWT87_20265</name>
</gene>
<dbReference type="RefSeq" id="WP_302718462.1">
    <property type="nucleotide sequence ID" value="NZ_JAULSJ010000054.1"/>
</dbReference>
<feature type="non-terminal residue" evidence="1">
    <location>
        <position position="1"/>
    </location>
</feature>
<reference evidence="1" key="1">
    <citation type="submission" date="2023-07" db="EMBL/GenBank/DDBJ databases">
        <title>AMR profile of multidrug- resistance Chryseobacterium gambrini related strain.</title>
        <authorList>
            <person name="Kirdat K."/>
            <person name="Bhatt A."/>
            <person name="Kuyare S."/>
            <person name="Yadav A."/>
        </authorList>
    </citation>
    <scope>NUCLEOTIDE SEQUENCE</scope>
    <source>
        <strain evidence="1">APV-1</strain>
    </source>
</reference>
<organism evidence="1 2">
    <name type="scientific">Chryseobacterium urinae</name>
    <dbReference type="NCBI Taxonomy" id="3058400"/>
    <lineage>
        <taxon>Bacteria</taxon>
        <taxon>Pseudomonadati</taxon>
        <taxon>Bacteroidota</taxon>
        <taxon>Flavobacteriia</taxon>
        <taxon>Flavobacteriales</taxon>
        <taxon>Weeksellaceae</taxon>
        <taxon>Chryseobacterium group</taxon>
        <taxon>Chryseobacterium</taxon>
    </lineage>
</organism>
<evidence type="ECO:0000313" key="2">
    <source>
        <dbReference type="Proteomes" id="UP001168128"/>
    </source>
</evidence>
<dbReference type="Proteomes" id="UP001168128">
    <property type="component" value="Unassembled WGS sequence"/>
</dbReference>
<protein>
    <submittedName>
        <fullName evidence="1">Uncharacterized protein</fullName>
    </submittedName>
</protein>
<sequence>KNVKMIQLFNVIEINPFKYSQEDYEIPELSDSSSSEERDDRWQKAISTLDLNLKLIEEDSYFVDIETIDDENLKIILKIVFDDRDIDIEEENYLMLFDGGILLKKDNELLLEPQCCADLEDIKNWEYIFENSSSDWSQLWIGHPYVYYRKFEGKIEFSDYTDSMLRELEHIQSVFEVDELDLQIEINKIKERQIHFNNRVIKLLTEI</sequence>